<dbReference type="Gene3D" id="3.10.450.50">
    <property type="match status" value="1"/>
</dbReference>
<evidence type="ECO:0000313" key="2">
    <source>
        <dbReference type="EMBL" id="RLV72925.1"/>
    </source>
</evidence>
<name>A0A0A0NUL4_STRRN</name>
<dbReference type="InterPro" id="IPR032710">
    <property type="entry name" value="NTF2-like_dom_sf"/>
</dbReference>
<feature type="domain" description="SnoaL-like" evidence="1">
    <location>
        <begin position="11"/>
        <end position="133"/>
    </location>
</feature>
<accession>A0A0A0NUL4</accession>
<dbReference type="STRING" id="1343740.M271_44375"/>
<protein>
    <recommendedName>
        <fullName evidence="1">SnoaL-like domain-containing protein</fullName>
    </recommendedName>
</protein>
<dbReference type="eggNOG" id="COG5517">
    <property type="taxonomic scope" value="Bacteria"/>
</dbReference>
<gene>
    <name evidence="2" type="ORF">D3C57_150400</name>
</gene>
<dbReference type="HOGENOM" id="CLU_106738_8_1_11"/>
<proteinExistence type="predicted"/>
<dbReference type="Proteomes" id="UP000281594">
    <property type="component" value="Unassembled WGS sequence"/>
</dbReference>
<dbReference type="AlphaFoldDB" id="A0A0A0NUL4"/>
<evidence type="ECO:0000313" key="3">
    <source>
        <dbReference type="Proteomes" id="UP000281594"/>
    </source>
</evidence>
<dbReference type="Pfam" id="PF13577">
    <property type="entry name" value="SnoaL_4"/>
    <property type="match status" value="1"/>
</dbReference>
<reference evidence="2 3" key="1">
    <citation type="journal article" date="2018" name="J. Biol. Chem.">
        <title>Discovery of the actinoplanic acid pathway in Streptomyces rapamycinicus reveals a genetically conserved synergism with rapamycin.</title>
        <authorList>
            <person name="Mrak P."/>
            <person name="Krastel P."/>
            <person name="Pivk Lukancic P."/>
            <person name="Tao J."/>
            <person name="Pistorius D."/>
            <person name="Moore C.M."/>
        </authorList>
    </citation>
    <scope>NUCLEOTIDE SEQUENCE [LARGE SCALE GENOMIC DNA]</scope>
    <source>
        <strain evidence="2 3">NRRL 5491</strain>
    </source>
</reference>
<sequence length="157" mass="17673">MAPPVSGYHVIPNLLARYAELIDSGDFHGLGRLFAHATITVEENDIEVSGEGEVRAMYERWTRLYSDNGTPHTRHVTTNPILDVDDEGGTATCRSYVTVFQCTDALPLQPILSGRYHDRFRQVDGQWRFEHRHMINEYTGDLSHHMLQAFGGSVVSG</sequence>
<dbReference type="KEGG" id="src:M271_44375"/>
<evidence type="ECO:0000259" key="1">
    <source>
        <dbReference type="Pfam" id="PF13577"/>
    </source>
</evidence>
<organism evidence="2 3">
    <name type="scientific">Streptomyces rapamycinicus (strain ATCC 29253 / DSM 41530 / NRRL 5491 / AYB-994)</name>
    <name type="common">Streptomyces hygroscopicus (strain ATCC 29253)</name>
    <dbReference type="NCBI Taxonomy" id="1343740"/>
    <lineage>
        <taxon>Bacteria</taxon>
        <taxon>Bacillati</taxon>
        <taxon>Actinomycetota</taxon>
        <taxon>Actinomycetes</taxon>
        <taxon>Kitasatosporales</taxon>
        <taxon>Streptomycetaceae</taxon>
        <taxon>Streptomyces</taxon>
        <taxon>Streptomyces violaceusniger group</taxon>
    </lineage>
</organism>
<dbReference type="EMBL" id="QYCY01000004">
    <property type="protein sequence ID" value="RLV72925.1"/>
    <property type="molecule type" value="Genomic_DNA"/>
</dbReference>
<dbReference type="RefSeq" id="WP_020873724.1">
    <property type="nucleotide sequence ID" value="NC_022785.1"/>
</dbReference>
<comment type="caution">
    <text evidence="2">The sequence shown here is derived from an EMBL/GenBank/DDBJ whole genome shotgun (WGS) entry which is preliminary data.</text>
</comment>
<dbReference type="SUPFAM" id="SSF54427">
    <property type="entry name" value="NTF2-like"/>
    <property type="match status" value="1"/>
</dbReference>
<dbReference type="InterPro" id="IPR037401">
    <property type="entry name" value="SnoaL-like"/>
</dbReference>